<keyword evidence="11 12" id="KW-0998">Cell outer membrane</keyword>
<dbReference type="GO" id="GO:0015344">
    <property type="term" value="F:siderophore uptake transmembrane transporter activity"/>
    <property type="evidence" value="ECO:0007669"/>
    <property type="project" value="TreeGrafter"/>
</dbReference>
<evidence type="ECO:0000256" key="4">
    <source>
        <dbReference type="ARBA" id="ARBA00022452"/>
    </source>
</evidence>
<dbReference type="GO" id="GO:0009279">
    <property type="term" value="C:cell outer membrane"/>
    <property type="evidence" value="ECO:0007669"/>
    <property type="project" value="UniProtKB-SubCell"/>
</dbReference>
<evidence type="ECO:0000256" key="9">
    <source>
        <dbReference type="ARBA" id="ARBA00023136"/>
    </source>
</evidence>
<dbReference type="Gene3D" id="2.170.130.10">
    <property type="entry name" value="TonB-dependent receptor, plug domain"/>
    <property type="match status" value="1"/>
</dbReference>
<dbReference type="PANTHER" id="PTHR32552">
    <property type="entry name" value="FERRICHROME IRON RECEPTOR-RELATED"/>
    <property type="match status" value="1"/>
</dbReference>
<dbReference type="InterPro" id="IPR000531">
    <property type="entry name" value="Beta-barrel_TonB"/>
</dbReference>
<protein>
    <submittedName>
        <fullName evidence="15">TonB-dependent receptor</fullName>
    </submittedName>
</protein>
<evidence type="ECO:0000313" key="16">
    <source>
        <dbReference type="Proteomes" id="UP000035050"/>
    </source>
</evidence>
<evidence type="ECO:0000256" key="2">
    <source>
        <dbReference type="ARBA" id="ARBA00009810"/>
    </source>
</evidence>
<dbReference type="InterPro" id="IPR012910">
    <property type="entry name" value="Plug_dom"/>
</dbReference>
<keyword evidence="9 12" id="KW-0472">Membrane</keyword>
<evidence type="ECO:0000313" key="15">
    <source>
        <dbReference type="EMBL" id="AKC68683.1"/>
    </source>
</evidence>
<dbReference type="NCBIfam" id="TIGR01783">
    <property type="entry name" value="TonB-siderophor"/>
    <property type="match status" value="1"/>
</dbReference>
<dbReference type="InterPro" id="IPR010105">
    <property type="entry name" value="TonB_sidphr_rcpt"/>
</dbReference>
<dbReference type="InterPro" id="IPR039426">
    <property type="entry name" value="TonB-dep_rcpt-like"/>
</dbReference>
<dbReference type="SUPFAM" id="SSF56935">
    <property type="entry name" value="Porins"/>
    <property type="match status" value="1"/>
</dbReference>
<dbReference type="SMART" id="SM00965">
    <property type="entry name" value="STN"/>
    <property type="match status" value="1"/>
</dbReference>
<dbReference type="PANTHER" id="PTHR32552:SF85">
    <property type="entry name" value="BLL7968 PROTEIN"/>
    <property type="match status" value="1"/>
</dbReference>
<dbReference type="PROSITE" id="PS52016">
    <property type="entry name" value="TONB_DEPENDENT_REC_3"/>
    <property type="match status" value="1"/>
</dbReference>
<dbReference type="InterPro" id="IPR037066">
    <property type="entry name" value="Plug_dom_sf"/>
</dbReference>
<gene>
    <name evidence="15" type="ORF">MB84_03240</name>
</gene>
<dbReference type="InterPro" id="IPR036942">
    <property type="entry name" value="Beta-barrel_TonB_sf"/>
</dbReference>
<keyword evidence="10 15" id="KW-0675">Receptor</keyword>
<keyword evidence="8 13" id="KW-0798">TonB box</keyword>
<dbReference type="AlphaFoldDB" id="A0A0E3U5L0"/>
<dbReference type="Pfam" id="PF00593">
    <property type="entry name" value="TonB_dep_Rec_b-barrel"/>
    <property type="match status" value="1"/>
</dbReference>
<reference evidence="15" key="1">
    <citation type="submission" date="2016-06" db="EMBL/GenBank/DDBJ databases">
        <title>Pandoraea oxalativorans DSM 23570 Genome Sequencing.</title>
        <authorList>
            <person name="Ee R."/>
            <person name="Lim Y.-L."/>
            <person name="Yong D."/>
            <person name="Yin W.-F."/>
            <person name="Chan K.-G."/>
        </authorList>
    </citation>
    <scope>NUCLEOTIDE SEQUENCE</scope>
    <source>
        <strain evidence="15">DSM 23570</strain>
    </source>
</reference>
<name>A0A0E3U5L0_9BURK</name>
<comment type="subcellular location">
    <subcellularLocation>
        <location evidence="1 12">Cell outer membrane</location>
        <topology evidence="1 12">Multi-pass membrane protein</topology>
    </subcellularLocation>
</comment>
<dbReference type="PATRIC" id="fig|573737.6.peg.1425"/>
<dbReference type="GO" id="GO:0038023">
    <property type="term" value="F:signaling receptor activity"/>
    <property type="evidence" value="ECO:0007669"/>
    <property type="project" value="InterPro"/>
</dbReference>
<evidence type="ECO:0000256" key="5">
    <source>
        <dbReference type="ARBA" id="ARBA00022496"/>
    </source>
</evidence>
<dbReference type="KEGG" id="pox:MB84_03240"/>
<evidence type="ECO:0000256" key="11">
    <source>
        <dbReference type="ARBA" id="ARBA00023237"/>
    </source>
</evidence>
<dbReference type="RefSeq" id="WP_046290073.1">
    <property type="nucleotide sequence ID" value="NZ_CP011253.3"/>
</dbReference>
<feature type="domain" description="Secretin/TonB short N-terminal" evidence="14">
    <location>
        <begin position="88"/>
        <end position="138"/>
    </location>
</feature>
<dbReference type="Pfam" id="PF07715">
    <property type="entry name" value="Plug"/>
    <property type="match status" value="1"/>
</dbReference>
<keyword evidence="6 12" id="KW-0812">Transmembrane</keyword>
<evidence type="ECO:0000256" key="10">
    <source>
        <dbReference type="ARBA" id="ARBA00023170"/>
    </source>
</evidence>
<dbReference type="CDD" id="cd01347">
    <property type="entry name" value="ligand_gated_channel"/>
    <property type="match status" value="1"/>
</dbReference>
<dbReference type="GO" id="GO:0015891">
    <property type="term" value="P:siderophore transport"/>
    <property type="evidence" value="ECO:0007669"/>
    <property type="project" value="InterPro"/>
</dbReference>
<evidence type="ECO:0000256" key="1">
    <source>
        <dbReference type="ARBA" id="ARBA00004571"/>
    </source>
</evidence>
<keyword evidence="5" id="KW-0410">Iron transport</keyword>
<organism evidence="15 16">
    <name type="scientific">Pandoraea oxalativorans</name>
    <dbReference type="NCBI Taxonomy" id="573737"/>
    <lineage>
        <taxon>Bacteria</taxon>
        <taxon>Pseudomonadati</taxon>
        <taxon>Pseudomonadota</taxon>
        <taxon>Betaproteobacteria</taxon>
        <taxon>Burkholderiales</taxon>
        <taxon>Burkholderiaceae</taxon>
        <taxon>Pandoraea</taxon>
    </lineage>
</organism>
<evidence type="ECO:0000256" key="12">
    <source>
        <dbReference type="PROSITE-ProRule" id="PRU01360"/>
    </source>
</evidence>
<dbReference type="InterPro" id="IPR011662">
    <property type="entry name" value="Secretin/TonB_short_N"/>
</dbReference>
<evidence type="ECO:0000256" key="3">
    <source>
        <dbReference type="ARBA" id="ARBA00022448"/>
    </source>
</evidence>
<dbReference type="Pfam" id="PF07660">
    <property type="entry name" value="STN"/>
    <property type="match status" value="1"/>
</dbReference>
<keyword evidence="5" id="KW-0406">Ion transport</keyword>
<keyword evidence="16" id="KW-1185">Reference proteome</keyword>
<dbReference type="HOGENOM" id="CLU_008287_9_4_4"/>
<evidence type="ECO:0000259" key="14">
    <source>
        <dbReference type="SMART" id="SM00965"/>
    </source>
</evidence>
<dbReference type="OrthoDB" id="127311at2"/>
<dbReference type="EMBL" id="CP011253">
    <property type="protein sequence ID" value="AKC68683.1"/>
    <property type="molecule type" value="Genomic_DNA"/>
</dbReference>
<keyword evidence="7" id="KW-0408">Iron</keyword>
<proteinExistence type="inferred from homology"/>
<sequence length="841" mass="89883">MAVASPALPELPRAQPRAATGLRRRRVCAAVALTFASFASTFGAGVAHAQTSEQVPATAKAAAAARVYDIPAGGLDAVLTRFGREAGILLTYTPALTAGRQSPGVQGRFDVPGAFGQMLAGTGLTASPQGAGYTLVPQTAPAAATLAAGGGSGDVALPTTQVRGQVWSDAYRLPVDANVTRSDTPILDIPQAINVVPRQVLADQRARTLDDALLNVSGIVQGNTLASTQDTLLKRGFGGNRDGSIMHNGMPLVQGRGLNANADSVEVLKGPTSLLSGIMDPGGVINVVSKRPLLKPYTAVSVAGTTYGHGKNGVEETLDTTGPIGDSGLAYRLVVDQNNQQYWRVFGSQRETLVAPTLAYYGRDTQVVASYEYRNFLTPFDRGTALDPKTNRPLAISARERLDDVHNEMAGQSHLAQITVDHQFNPDWKAHFGYSYNTETYDAGQLRITGVNSTTGIVSRSNDGTRGSDSTDSFGTAYLDGKVMLAGMRHDLQFGGDWEYRRIYRRDLLRQAAKCTFSYLNPVYGCEVIPSTVSAADSDQTDTLHDASLFFQDALHLTDRWIVVGGVRLLTYSQIAGKGRPFKENTNISDSKWLPRAGVVYKAREYLSFYGSYSESLKPTSTIAPLSTGVVIDSNVAPEHAKSYEVGAKLDMPNGLSGDLAVFNIDKRNVLVSQAVPGSSTLDWRTSGAARSRGVELDVSGRIGQRWNVIASYAFIDAKITDDPMYTGNTLVNAARHTASLAGVYDWGPVLGDGSGNLRLGAVGRYIGARPGDSANSFTLPAYFVADVFATYDTKIGRHPVHYQLNVKNVFNKTYYPSSVSQTVVAIGDARSATLSATFEF</sequence>
<keyword evidence="3 12" id="KW-0813">Transport</keyword>
<dbReference type="Gene3D" id="3.55.50.30">
    <property type="match status" value="1"/>
</dbReference>
<evidence type="ECO:0000256" key="7">
    <source>
        <dbReference type="ARBA" id="ARBA00023004"/>
    </source>
</evidence>
<evidence type="ECO:0000256" key="6">
    <source>
        <dbReference type="ARBA" id="ARBA00022692"/>
    </source>
</evidence>
<evidence type="ECO:0000256" key="13">
    <source>
        <dbReference type="RuleBase" id="RU003357"/>
    </source>
</evidence>
<evidence type="ECO:0000256" key="8">
    <source>
        <dbReference type="ARBA" id="ARBA00023077"/>
    </source>
</evidence>
<dbReference type="Gene3D" id="2.40.170.20">
    <property type="entry name" value="TonB-dependent receptor, beta-barrel domain"/>
    <property type="match status" value="1"/>
</dbReference>
<keyword evidence="4 12" id="KW-1134">Transmembrane beta strand</keyword>
<comment type="similarity">
    <text evidence="2 12 13">Belongs to the TonB-dependent receptor family.</text>
</comment>
<accession>A0A0E3U5L0</accession>
<dbReference type="Proteomes" id="UP000035050">
    <property type="component" value="Chromosome"/>
</dbReference>